<feature type="compositionally biased region" description="Polar residues" evidence="1">
    <location>
        <begin position="7"/>
        <end position="18"/>
    </location>
</feature>
<dbReference type="RefSeq" id="XP_066662643.1">
    <property type="nucleotide sequence ID" value="XM_066816951.1"/>
</dbReference>
<dbReference type="GeneID" id="92050011"/>
<comment type="caution">
    <text evidence="2">The sequence shown here is derived from an EMBL/GenBank/DDBJ whole genome shotgun (WGS) entry which is preliminary data.</text>
</comment>
<accession>A0ABR1V3W2</accession>
<proteinExistence type="predicted"/>
<evidence type="ECO:0000313" key="2">
    <source>
        <dbReference type="EMBL" id="KAK8065890.1"/>
    </source>
</evidence>
<dbReference type="Proteomes" id="UP001433268">
    <property type="component" value="Unassembled WGS sequence"/>
</dbReference>
<sequence>MEGTEAADQQQPTMQNINKKGGSGPRNFSGPARLKSVRKPFAMHFAQICELSWKTNRTQAVQKRKTEDNEGDKPKKELISQDSSHLHYDPCGAEIRHKKHMPS</sequence>
<feature type="region of interest" description="Disordered" evidence="1">
    <location>
        <begin position="60"/>
        <end position="103"/>
    </location>
</feature>
<feature type="compositionally biased region" description="Basic and acidic residues" evidence="1">
    <location>
        <begin position="64"/>
        <end position="88"/>
    </location>
</feature>
<evidence type="ECO:0000256" key="1">
    <source>
        <dbReference type="SAM" id="MobiDB-lite"/>
    </source>
</evidence>
<evidence type="ECO:0000313" key="3">
    <source>
        <dbReference type="Proteomes" id="UP001433268"/>
    </source>
</evidence>
<organism evidence="2 3">
    <name type="scientific">Apiospora hydei</name>
    <dbReference type="NCBI Taxonomy" id="1337664"/>
    <lineage>
        <taxon>Eukaryota</taxon>
        <taxon>Fungi</taxon>
        <taxon>Dikarya</taxon>
        <taxon>Ascomycota</taxon>
        <taxon>Pezizomycotina</taxon>
        <taxon>Sordariomycetes</taxon>
        <taxon>Xylariomycetidae</taxon>
        <taxon>Amphisphaeriales</taxon>
        <taxon>Apiosporaceae</taxon>
        <taxon>Apiospora</taxon>
    </lineage>
</organism>
<dbReference type="EMBL" id="JAQQWN010000009">
    <property type="protein sequence ID" value="KAK8065890.1"/>
    <property type="molecule type" value="Genomic_DNA"/>
</dbReference>
<feature type="region of interest" description="Disordered" evidence="1">
    <location>
        <begin position="1"/>
        <end position="35"/>
    </location>
</feature>
<reference evidence="2 3" key="1">
    <citation type="submission" date="2023-01" db="EMBL/GenBank/DDBJ databases">
        <title>Analysis of 21 Apiospora genomes using comparative genomics revels a genus with tremendous synthesis potential of carbohydrate active enzymes and secondary metabolites.</title>
        <authorList>
            <person name="Sorensen T."/>
        </authorList>
    </citation>
    <scope>NUCLEOTIDE SEQUENCE [LARGE SCALE GENOMIC DNA]</scope>
    <source>
        <strain evidence="2 3">CBS 114990</strain>
    </source>
</reference>
<gene>
    <name evidence="2" type="ORF">PG997_012637</name>
</gene>
<name>A0ABR1V3W2_9PEZI</name>
<protein>
    <submittedName>
        <fullName evidence="2">Uncharacterized protein</fullName>
    </submittedName>
</protein>
<keyword evidence="3" id="KW-1185">Reference proteome</keyword>